<protein>
    <submittedName>
        <fullName evidence="6">Aliphatic sulfonate ABC transporter substrate-binding protein</fullName>
    </submittedName>
</protein>
<feature type="domain" description="Solute-binding protein family 3/N-terminal" evidence="5">
    <location>
        <begin position="75"/>
        <end position="294"/>
    </location>
</feature>
<dbReference type="SUPFAM" id="SSF53850">
    <property type="entry name" value="Periplasmic binding protein-like II"/>
    <property type="match status" value="1"/>
</dbReference>
<comment type="subcellular location">
    <subcellularLocation>
        <location evidence="1">Periplasm</location>
    </subcellularLocation>
</comment>
<comment type="caution">
    <text evidence="6">The sequence shown here is derived from an EMBL/GenBank/DDBJ whole genome shotgun (WGS) entry which is preliminary data.</text>
</comment>
<dbReference type="InterPro" id="IPR010068">
    <property type="entry name" value="Peri-bd_TauA"/>
</dbReference>
<dbReference type="NCBIfam" id="TIGR01728">
    <property type="entry name" value="SsuA_fam"/>
    <property type="match status" value="1"/>
</dbReference>
<evidence type="ECO:0000256" key="1">
    <source>
        <dbReference type="ARBA" id="ARBA00004418"/>
    </source>
</evidence>
<evidence type="ECO:0000259" key="5">
    <source>
        <dbReference type="SMART" id="SM00062"/>
    </source>
</evidence>
<evidence type="ECO:0000256" key="2">
    <source>
        <dbReference type="ARBA" id="ARBA00010742"/>
    </source>
</evidence>
<keyword evidence="7" id="KW-1185">Reference proteome</keyword>
<evidence type="ECO:0000313" key="7">
    <source>
        <dbReference type="Proteomes" id="UP000596857"/>
    </source>
</evidence>
<dbReference type="PANTHER" id="PTHR30024:SF47">
    <property type="entry name" value="TAURINE-BINDING PERIPLASMIC PROTEIN"/>
    <property type="match status" value="1"/>
</dbReference>
<sequence length="380" mass="39803">MKQLHSKFRLGTLLAIFALLVVVSGCGNSASNSGNSGNTAKAAAATENANATEAAAAVAEEATPAPAAAEELPKEIRIGYQVSPNGELLAKSLGLLEKKYPDIEISWLKFDSGRDVNVAIASGGIDFGLLGTPPGASGVAQGLPDQIYYIHDVIGESEALVVKSAAGISSLAELKGHKIATTFGSTSHFSLLSALKQENIDPASITILDMQAPDIVAAWQRGDIDGAYTWQPSQSKLVEDGGKVIITSADVAAKGGITGEFGVVHKDFIGKYPNAVKGYIAVLDEAVKYYRDHPQESAEAMSAELGLSAEATLKAMNEIIVLDASQQSAPEYMGTPDQPGAFGQLLKDTGDFLVEQKSITDSPDLSVYQQALRSDLYTGN</sequence>
<dbReference type="RefSeq" id="WP_171718806.1">
    <property type="nucleotide sequence ID" value="NZ_WHOB01000062.1"/>
</dbReference>
<dbReference type="Proteomes" id="UP000596857">
    <property type="component" value="Unassembled WGS sequence"/>
</dbReference>
<dbReference type="Gene3D" id="3.40.190.10">
    <property type="entry name" value="Periplasmic binding protein-like II"/>
    <property type="match status" value="2"/>
</dbReference>
<dbReference type="PANTHER" id="PTHR30024">
    <property type="entry name" value="ALIPHATIC SULFONATES-BINDING PROTEIN-RELATED"/>
    <property type="match status" value="1"/>
</dbReference>
<evidence type="ECO:0000256" key="4">
    <source>
        <dbReference type="SAM" id="SignalP"/>
    </source>
</evidence>
<dbReference type="CDD" id="cd13560">
    <property type="entry name" value="PBP2_taurine"/>
    <property type="match status" value="1"/>
</dbReference>
<feature type="signal peptide" evidence="4">
    <location>
        <begin position="1"/>
        <end position="29"/>
    </location>
</feature>
<comment type="similarity">
    <text evidence="2">Belongs to the bacterial solute-binding protein SsuA/TauA family.</text>
</comment>
<name>A0ABX1YJS7_9BACL</name>
<dbReference type="InterPro" id="IPR010067">
    <property type="entry name" value="ABC_SsuA_sub-bd"/>
</dbReference>
<gene>
    <name evidence="6" type="ORF">GC101_20780</name>
</gene>
<feature type="chain" id="PRO_5046522003" evidence="4">
    <location>
        <begin position="30"/>
        <end position="380"/>
    </location>
</feature>
<proteinExistence type="inferred from homology"/>
<evidence type="ECO:0000313" key="6">
    <source>
        <dbReference type="EMBL" id="NOU81302.1"/>
    </source>
</evidence>
<dbReference type="PROSITE" id="PS51257">
    <property type="entry name" value="PROKAR_LIPOPROTEIN"/>
    <property type="match status" value="1"/>
</dbReference>
<accession>A0ABX1YJS7</accession>
<dbReference type="Pfam" id="PF13379">
    <property type="entry name" value="NMT1_2"/>
    <property type="match status" value="1"/>
</dbReference>
<organism evidence="6 7">
    <name type="scientific">Paenibacillus phytohabitans</name>
    <dbReference type="NCBI Taxonomy" id="2654978"/>
    <lineage>
        <taxon>Bacteria</taxon>
        <taxon>Bacillati</taxon>
        <taxon>Bacillota</taxon>
        <taxon>Bacilli</taxon>
        <taxon>Bacillales</taxon>
        <taxon>Paenibacillaceae</taxon>
        <taxon>Paenibacillus</taxon>
    </lineage>
</organism>
<evidence type="ECO:0000256" key="3">
    <source>
        <dbReference type="ARBA" id="ARBA00022729"/>
    </source>
</evidence>
<dbReference type="SMART" id="SM00062">
    <property type="entry name" value="PBPb"/>
    <property type="match status" value="1"/>
</dbReference>
<dbReference type="EMBL" id="WHOB01000062">
    <property type="protein sequence ID" value="NOU81302.1"/>
    <property type="molecule type" value="Genomic_DNA"/>
</dbReference>
<dbReference type="InterPro" id="IPR001638">
    <property type="entry name" value="Solute-binding_3/MltF_N"/>
</dbReference>
<keyword evidence="3 4" id="KW-0732">Signal</keyword>
<reference evidence="6 7" key="1">
    <citation type="submission" date="2019-10" db="EMBL/GenBank/DDBJ databases">
        <title>Description of Paenibacillus terricola sp. nov.</title>
        <authorList>
            <person name="Carlier A."/>
            <person name="Qi S."/>
        </authorList>
    </citation>
    <scope>NUCLEOTIDE SEQUENCE [LARGE SCALE GENOMIC DNA]</scope>
    <source>
        <strain evidence="6 7">LMG 31459</strain>
    </source>
</reference>